<dbReference type="AlphaFoldDB" id="A0A0J8FW99"/>
<name>A0A0J8FW99_9PSED</name>
<dbReference type="Proteomes" id="UP000037551">
    <property type="component" value="Unassembled WGS sequence"/>
</dbReference>
<evidence type="ECO:0000313" key="2">
    <source>
        <dbReference type="Proteomes" id="UP000037551"/>
    </source>
</evidence>
<dbReference type="RefSeq" id="WP_048726611.1">
    <property type="nucleotide sequence ID" value="NZ_LFMW01000011.1"/>
</dbReference>
<reference evidence="1 2" key="1">
    <citation type="submission" date="2015-06" db="EMBL/GenBank/DDBJ databases">
        <title>Draft genome sequence of an Antarctic Pseudomonas sp. strain KG01 with full potential for biotechnological applications.</title>
        <authorList>
            <person name="Pavlov M.S."/>
            <person name="Lira F."/>
            <person name="Martinez J.L."/>
            <person name="Marshall S.H."/>
        </authorList>
    </citation>
    <scope>NUCLEOTIDE SEQUENCE [LARGE SCALE GENOMIC DNA]</scope>
    <source>
        <strain evidence="1 2">KG01</strain>
    </source>
</reference>
<keyword evidence="2" id="KW-1185">Reference proteome</keyword>
<sequence>MSSKSRNSQEHDAAWGALSIPALFPPREGDTDADGYLGQRSVDHPLVVYAPLPANAHEGQLLELYCNNGLLPVAHTFVTSGDLPHGRLPLILPARYINPDWIDPLVCRINLTGESTAPLRLGVNLETPANKDPDPAQPGHQGLVINLPLDVVISGVSEERAREHIEVLLQPYRHMAAHDCIRLCWGDQQILYWVEPGREGLPVMLQVPYATIMKGQDSKALLVTVQARGFTGNLMDASARWSAPSYVKVYVHSNKLVPPTIEQMDPATAEIELEHLADDDVLAYVFAASNFFEVNDKIHFSWHTTDAQGRAISYSEMRLVNRVGQTYYFTLPNSEARTLGQGHLTASYRLEKRDGVLNSPASCATVQGPITQWPAAKIQNALKEGRLDLDGADLKVTMPYASGWRAGTLVTLVLLRPDPNGAVEYRFSRSAGESRESGQLEFLVPVDELERFKGGLAQLYYEAQEPPLLLGESRRLHLQVGPLEPPMNPPIVANVSGHKLDPDDVPDGIRVTLQDTPVADNTWLHWVGPRARIEIPVPNPGNGQLTVPARFAKDNLGHTVSVYWTHREPGHRVRYSQVLTLLIAQRQSS</sequence>
<dbReference type="STRING" id="1674920.ACR52_17105"/>
<gene>
    <name evidence="1" type="ORF">ACR52_17105</name>
</gene>
<dbReference type="PATRIC" id="fig|1674920.3.peg.1357"/>
<proteinExistence type="predicted"/>
<protein>
    <submittedName>
        <fullName evidence="1">Uncharacterized protein</fullName>
    </submittedName>
</protein>
<comment type="caution">
    <text evidence="1">The sequence shown here is derived from an EMBL/GenBank/DDBJ whole genome shotgun (WGS) entry which is preliminary data.</text>
</comment>
<dbReference type="OrthoDB" id="4255584at2"/>
<accession>A0A0J8FW99</accession>
<evidence type="ECO:0000313" key="1">
    <source>
        <dbReference type="EMBL" id="KMT54542.1"/>
    </source>
</evidence>
<organism evidence="1 2">
    <name type="scientific">Pseudomonas fildesensis</name>
    <dbReference type="NCBI Taxonomy" id="1674920"/>
    <lineage>
        <taxon>Bacteria</taxon>
        <taxon>Pseudomonadati</taxon>
        <taxon>Pseudomonadota</taxon>
        <taxon>Gammaproteobacteria</taxon>
        <taxon>Pseudomonadales</taxon>
        <taxon>Pseudomonadaceae</taxon>
        <taxon>Pseudomonas</taxon>
    </lineage>
</organism>
<dbReference type="EMBL" id="LFMW01000011">
    <property type="protein sequence ID" value="KMT54542.1"/>
    <property type="molecule type" value="Genomic_DNA"/>
</dbReference>